<reference evidence="4" key="1">
    <citation type="journal article" date="2019" name="Int. J. Syst. Evol. Microbiol.">
        <title>The Global Catalogue of Microorganisms (GCM) 10K type strain sequencing project: providing services to taxonomists for standard genome sequencing and annotation.</title>
        <authorList>
            <consortium name="The Broad Institute Genomics Platform"/>
            <consortium name="The Broad Institute Genome Sequencing Center for Infectious Disease"/>
            <person name="Wu L."/>
            <person name="Ma J."/>
        </authorList>
    </citation>
    <scope>NUCLEOTIDE SEQUENCE [LARGE SCALE GENOMIC DNA]</scope>
    <source>
        <strain evidence="4">CGMCC 4.6997</strain>
    </source>
</reference>
<dbReference type="Proteomes" id="UP001596039">
    <property type="component" value="Unassembled WGS sequence"/>
</dbReference>
<proteinExistence type="predicted"/>
<keyword evidence="2" id="KW-0472">Membrane</keyword>
<evidence type="ECO:0000256" key="1">
    <source>
        <dbReference type="SAM" id="MobiDB-lite"/>
    </source>
</evidence>
<sequence>MPTDAELRERFREDDHPGRAIDLDAVLRRSRARRRPRLAAVAAGSVLAVAGIVVPVTIGLAAGQHPVLSAGSAGSSVSEGARGGGTPGATAPEIAAGGGVTIDRAPADKVNLCGAAPAEVAPAPNGLSLTVHAVEASATSRDIPVTVTLTNTGTQHLVGSTLASPAITLVRDDVVLWHSNGPVPMIAVTVDLEPGASMRYSASFEPRVCSTIDDEDPGFRTGLPPAGPGDYRVSAAIDFTPSDGSGSVLVTGQEATATLH</sequence>
<keyword evidence="2" id="KW-0812">Transmembrane</keyword>
<comment type="caution">
    <text evidence="3">The sequence shown here is derived from an EMBL/GenBank/DDBJ whole genome shotgun (WGS) entry which is preliminary data.</text>
</comment>
<keyword evidence="4" id="KW-1185">Reference proteome</keyword>
<name>A0ABW0NMH8_9MICO</name>
<evidence type="ECO:0000313" key="4">
    <source>
        <dbReference type="Proteomes" id="UP001596039"/>
    </source>
</evidence>
<evidence type="ECO:0000256" key="2">
    <source>
        <dbReference type="SAM" id="Phobius"/>
    </source>
</evidence>
<evidence type="ECO:0008006" key="5">
    <source>
        <dbReference type="Google" id="ProtNLM"/>
    </source>
</evidence>
<feature type="transmembrane region" description="Helical" evidence="2">
    <location>
        <begin position="38"/>
        <end position="62"/>
    </location>
</feature>
<keyword evidence="2" id="KW-1133">Transmembrane helix</keyword>
<feature type="compositionally biased region" description="Low complexity" evidence="1">
    <location>
        <begin position="69"/>
        <end position="80"/>
    </location>
</feature>
<gene>
    <name evidence="3" type="ORF">ACFPJ4_02820</name>
</gene>
<organism evidence="3 4">
    <name type="scientific">Lysinimonas soli</name>
    <dbReference type="NCBI Taxonomy" id="1074233"/>
    <lineage>
        <taxon>Bacteria</taxon>
        <taxon>Bacillati</taxon>
        <taxon>Actinomycetota</taxon>
        <taxon>Actinomycetes</taxon>
        <taxon>Micrococcales</taxon>
        <taxon>Microbacteriaceae</taxon>
        <taxon>Lysinimonas</taxon>
    </lineage>
</organism>
<feature type="region of interest" description="Disordered" evidence="1">
    <location>
        <begin position="69"/>
        <end position="94"/>
    </location>
</feature>
<dbReference type="EMBL" id="JBHSMG010000001">
    <property type="protein sequence ID" value="MFC5501168.1"/>
    <property type="molecule type" value="Genomic_DNA"/>
</dbReference>
<accession>A0ABW0NMH8</accession>
<protein>
    <recommendedName>
        <fullName evidence="5">DUF4232 domain-containing protein</fullName>
    </recommendedName>
</protein>
<evidence type="ECO:0000313" key="3">
    <source>
        <dbReference type="EMBL" id="MFC5501168.1"/>
    </source>
</evidence>
<dbReference type="RefSeq" id="WP_386738769.1">
    <property type="nucleotide sequence ID" value="NZ_JBHSMG010000001.1"/>
</dbReference>